<gene>
    <name evidence="1" type="ORF">EUTSA_v10015918mg</name>
</gene>
<dbReference type="EMBL" id="KI517464">
    <property type="protein sequence ID" value="ESQ43607.1"/>
    <property type="molecule type" value="Genomic_DNA"/>
</dbReference>
<dbReference type="Gramene" id="ESQ43607">
    <property type="protein sequence ID" value="ESQ43607"/>
    <property type="gene ID" value="EUTSA_v10015918mg"/>
</dbReference>
<organism evidence="1 2">
    <name type="scientific">Eutrema salsugineum</name>
    <name type="common">Saltwater cress</name>
    <name type="synonym">Sisymbrium salsugineum</name>
    <dbReference type="NCBI Taxonomy" id="72664"/>
    <lineage>
        <taxon>Eukaryota</taxon>
        <taxon>Viridiplantae</taxon>
        <taxon>Streptophyta</taxon>
        <taxon>Embryophyta</taxon>
        <taxon>Tracheophyta</taxon>
        <taxon>Spermatophyta</taxon>
        <taxon>Magnoliopsida</taxon>
        <taxon>eudicotyledons</taxon>
        <taxon>Gunneridae</taxon>
        <taxon>Pentapetalae</taxon>
        <taxon>rosids</taxon>
        <taxon>malvids</taxon>
        <taxon>Brassicales</taxon>
        <taxon>Brassicaceae</taxon>
        <taxon>Eutremeae</taxon>
        <taxon>Eutrema</taxon>
    </lineage>
</organism>
<name>V4LMD7_EUTSA</name>
<evidence type="ECO:0000313" key="1">
    <source>
        <dbReference type="EMBL" id="ESQ43607.1"/>
    </source>
</evidence>
<protein>
    <submittedName>
        <fullName evidence="1">Uncharacterized protein</fullName>
    </submittedName>
</protein>
<keyword evidence="2" id="KW-1185">Reference proteome</keyword>
<dbReference type="Proteomes" id="UP000030689">
    <property type="component" value="Unassembled WGS sequence"/>
</dbReference>
<dbReference type="KEGG" id="eus:EUTSA_v10015918mg"/>
<sequence length="66" mass="7081">MGIGAASLVVSRNGDSSSMAVVTNLRQTGSLIRLNDLSSSHIHQIQSQINQNHHALFLPPESDETV</sequence>
<proteinExistence type="predicted"/>
<dbReference type="AlphaFoldDB" id="V4LMD7"/>
<accession>V4LMD7</accession>
<reference evidence="1 2" key="1">
    <citation type="journal article" date="2013" name="Front. Plant Sci.">
        <title>The Reference Genome of the Halophytic Plant Eutrema salsugineum.</title>
        <authorList>
            <person name="Yang R."/>
            <person name="Jarvis D.E."/>
            <person name="Chen H."/>
            <person name="Beilstein M.A."/>
            <person name="Grimwood J."/>
            <person name="Jenkins J."/>
            <person name="Shu S."/>
            <person name="Prochnik S."/>
            <person name="Xin M."/>
            <person name="Ma C."/>
            <person name="Schmutz J."/>
            <person name="Wing R.A."/>
            <person name="Mitchell-Olds T."/>
            <person name="Schumaker K.S."/>
            <person name="Wang X."/>
        </authorList>
    </citation>
    <scope>NUCLEOTIDE SEQUENCE [LARGE SCALE GENOMIC DNA]</scope>
</reference>
<evidence type="ECO:0000313" key="2">
    <source>
        <dbReference type="Proteomes" id="UP000030689"/>
    </source>
</evidence>